<name>A0A1M2VA11_TRAPU</name>
<organism evidence="2 3">
    <name type="scientific">Trametes pubescens</name>
    <name type="common">White-rot fungus</name>
    <dbReference type="NCBI Taxonomy" id="154538"/>
    <lineage>
        <taxon>Eukaryota</taxon>
        <taxon>Fungi</taxon>
        <taxon>Dikarya</taxon>
        <taxon>Basidiomycota</taxon>
        <taxon>Agaricomycotina</taxon>
        <taxon>Agaricomycetes</taxon>
        <taxon>Polyporales</taxon>
        <taxon>Polyporaceae</taxon>
        <taxon>Trametes</taxon>
    </lineage>
</organism>
<gene>
    <name evidence="2" type="ORF">TRAPUB_4751</name>
</gene>
<accession>A0A1M2VA11</accession>
<keyword evidence="3" id="KW-1185">Reference proteome</keyword>
<protein>
    <submittedName>
        <fullName evidence="2">Uncharacterized protein</fullName>
    </submittedName>
</protein>
<comment type="caution">
    <text evidence="2">The sequence shown here is derived from an EMBL/GenBank/DDBJ whole genome shotgun (WGS) entry which is preliminary data.</text>
</comment>
<feature type="region of interest" description="Disordered" evidence="1">
    <location>
        <begin position="1"/>
        <end position="20"/>
    </location>
</feature>
<reference evidence="2 3" key="1">
    <citation type="submission" date="2016-10" db="EMBL/GenBank/DDBJ databases">
        <title>Genome sequence of the basidiomycete white-rot fungus Trametes pubescens.</title>
        <authorList>
            <person name="Makela M.R."/>
            <person name="Granchi Z."/>
            <person name="Peng M."/>
            <person name="De Vries R.P."/>
            <person name="Grigoriev I."/>
            <person name="Riley R."/>
            <person name="Hilden K."/>
        </authorList>
    </citation>
    <scope>NUCLEOTIDE SEQUENCE [LARGE SCALE GENOMIC DNA]</scope>
    <source>
        <strain evidence="2 3">FBCC735</strain>
    </source>
</reference>
<evidence type="ECO:0000313" key="2">
    <source>
        <dbReference type="EMBL" id="OJT04481.1"/>
    </source>
</evidence>
<dbReference type="AlphaFoldDB" id="A0A1M2VA11"/>
<sequence>MGHRTIDTSNTGQVNAVHRGMQTSATEAGMRVMISKEVAGAAGDGTNAWRRRRQSV</sequence>
<evidence type="ECO:0000256" key="1">
    <source>
        <dbReference type="SAM" id="MobiDB-lite"/>
    </source>
</evidence>
<evidence type="ECO:0000313" key="3">
    <source>
        <dbReference type="Proteomes" id="UP000184267"/>
    </source>
</evidence>
<proteinExistence type="predicted"/>
<dbReference type="EMBL" id="MNAD01001539">
    <property type="protein sequence ID" value="OJT04481.1"/>
    <property type="molecule type" value="Genomic_DNA"/>
</dbReference>
<dbReference type="Proteomes" id="UP000184267">
    <property type="component" value="Unassembled WGS sequence"/>
</dbReference>